<comment type="caution">
    <text evidence="1">The sequence shown here is derived from an EMBL/GenBank/DDBJ whole genome shotgun (WGS) entry which is preliminary data.</text>
</comment>
<reference evidence="1" key="1">
    <citation type="journal article" date="2023" name="Science">
        <title>Genome structures resolve the early diversification of teleost fishes.</title>
        <authorList>
            <person name="Parey E."/>
            <person name="Louis A."/>
            <person name="Montfort J."/>
            <person name="Bouchez O."/>
            <person name="Roques C."/>
            <person name="Iampietro C."/>
            <person name="Lluch J."/>
            <person name="Castinel A."/>
            <person name="Donnadieu C."/>
            <person name="Desvignes T."/>
            <person name="Floi Bucao C."/>
            <person name="Jouanno E."/>
            <person name="Wen M."/>
            <person name="Mejri S."/>
            <person name="Dirks R."/>
            <person name="Jansen H."/>
            <person name="Henkel C."/>
            <person name="Chen W.J."/>
            <person name="Zahm M."/>
            <person name="Cabau C."/>
            <person name="Klopp C."/>
            <person name="Thompson A.W."/>
            <person name="Robinson-Rechavi M."/>
            <person name="Braasch I."/>
            <person name="Lecointre G."/>
            <person name="Bobe J."/>
            <person name="Postlethwait J.H."/>
            <person name="Berthelot C."/>
            <person name="Roest Crollius H."/>
            <person name="Guiguen Y."/>
        </authorList>
    </citation>
    <scope>NUCLEOTIDE SEQUENCE</scope>
    <source>
        <strain evidence="1">NC1722</strain>
    </source>
</reference>
<sequence length="100" mass="10487">MLIAVAPRCAVPVVTSKTGPSGPGSGGTFVVVVLSGRGGSPDLNPQLGATPSRRNSFTASLATERGMRQRANASRSTWQINCRTLLDFRTVPLDCPPMDC</sequence>
<gene>
    <name evidence="1" type="ORF">AAFF_G00096180</name>
</gene>
<protein>
    <submittedName>
        <fullName evidence="1">Uncharacterized protein</fullName>
    </submittedName>
</protein>
<name>A0AAD7RVQ7_9TELE</name>
<organism evidence="1 2">
    <name type="scientific">Aldrovandia affinis</name>
    <dbReference type="NCBI Taxonomy" id="143900"/>
    <lineage>
        <taxon>Eukaryota</taxon>
        <taxon>Metazoa</taxon>
        <taxon>Chordata</taxon>
        <taxon>Craniata</taxon>
        <taxon>Vertebrata</taxon>
        <taxon>Euteleostomi</taxon>
        <taxon>Actinopterygii</taxon>
        <taxon>Neopterygii</taxon>
        <taxon>Teleostei</taxon>
        <taxon>Notacanthiformes</taxon>
        <taxon>Halosauridae</taxon>
        <taxon>Aldrovandia</taxon>
    </lineage>
</organism>
<dbReference type="EMBL" id="JAINUG010000161">
    <property type="protein sequence ID" value="KAJ8391189.1"/>
    <property type="molecule type" value="Genomic_DNA"/>
</dbReference>
<proteinExistence type="predicted"/>
<evidence type="ECO:0000313" key="1">
    <source>
        <dbReference type="EMBL" id="KAJ8391189.1"/>
    </source>
</evidence>
<keyword evidence="2" id="KW-1185">Reference proteome</keyword>
<dbReference type="Proteomes" id="UP001221898">
    <property type="component" value="Unassembled WGS sequence"/>
</dbReference>
<accession>A0AAD7RVQ7</accession>
<dbReference type="AlphaFoldDB" id="A0AAD7RVQ7"/>
<evidence type="ECO:0000313" key="2">
    <source>
        <dbReference type="Proteomes" id="UP001221898"/>
    </source>
</evidence>